<feature type="compositionally biased region" description="Basic and acidic residues" evidence="1">
    <location>
        <begin position="351"/>
        <end position="360"/>
    </location>
</feature>
<evidence type="ECO:0000313" key="2">
    <source>
        <dbReference type="EMBL" id="KAK4499331.1"/>
    </source>
</evidence>
<keyword evidence="3" id="KW-1185">Reference proteome</keyword>
<dbReference type="Proteomes" id="UP001305779">
    <property type="component" value="Unassembled WGS sequence"/>
</dbReference>
<organism evidence="2 3">
    <name type="scientific">Zasmidium cellare</name>
    <name type="common">Wine cellar mold</name>
    <name type="synonym">Racodium cellare</name>
    <dbReference type="NCBI Taxonomy" id="395010"/>
    <lineage>
        <taxon>Eukaryota</taxon>
        <taxon>Fungi</taxon>
        <taxon>Dikarya</taxon>
        <taxon>Ascomycota</taxon>
        <taxon>Pezizomycotina</taxon>
        <taxon>Dothideomycetes</taxon>
        <taxon>Dothideomycetidae</taxon>
        <taxon>Mycosphaerellales</taxon>
        <taxon>Mycosphaerellaceae</taxon>
        <taxon>Zasmidium</taxon>
    </lineage>
</organism>
<reference evidence="2 3" key="1">
    <citation type="journal article" date="2023" name="G3 (Bethesda)">
        <title>A chromosome-level genome assembly of Zasmidium syzygii isolated from banana leaves.</title>
        <authorList>
            <person name="van Westerhoven A.C."/>
            <person name="Mehrabi R."/>
            <person name="Talebi R."/>
            <person name="Steentjes M.B.F."/>
            <person name="Corcolon B."/>
            <person name="Chong P.A."/>
            <person name="Kema G.H.J."/>
            <person name="Seidl M.F."/>
        </authorList>
    </citation>
    <scope>NUCLEOTIDE SEQUENCE [LARGE SCALE GENOMIC DNA]</scope>
    <source>
        <strain evidence="2 3">P124</strain>
    </source>
</reference>
<feature type="compositionally biased region" description="Basic and acidic residues" evidence="1">
    <location>
        <begin position="542"/>
        <end position="551"/>
    </location>
</feature>
<feature type="region of interest" description="Disordered" evidence="1">
    <location>
        <begin position="246"/>
        <end position="464"/>
    </location>
</feature>
<name>A0ABR0EDI2_ZASCE</name>
<protein>
    <submittedName>
        <fullName evidence="2">Uncharacterized protein</fullName>
    </submittedName>
</protein>
<feature type="compositionally biased region" description="Low complexity" evidence="1">
    <location>
        <begin position="517"/>
        <end position="529"/>
    </location>
</feature>
<comment type="caution">
    <text evidence="2">The sequence shown here is derived from an EMBL/GenBank/DDBJ whole genome shotgun (WGS) entry which is preliminary data.</text>
</comment>
<gene>
    <name evidence="2" type="ORF">PRZ48_009844</name>
</gene>
<feature type="compositionally biased region" description="Basic and acidic residues" evidence="1">
    <location>
        <begin position="434"/>
        <end position="443"/>
    </location>
</feature>
<evidence type="ECO:0000313" key="3">
    <source>
        <dbReference type="Proteomes" id="UP001305779"/>
    </source>
</evidence>
<feature type="region of interest" description="Disordered" evidence="1">
    <location>
        <begin position="490"/>
        <end position="564"/>
    </location>
</feature>
<sequence>MPPATHLRDTPEYKIQLLRYILAIKDEYRDRDPDYVSFFNYAGKTFHYDGVSPLAGSDELSQFLDQEVYTWTKEVDGVKKRRPGHEQGSEYDQLMTAFSKALDAIIVDHWHWVVTQPGPNDRKFAEVPEDYRPKVRRLVSSVGKRQVKPGRAEEFAAHAAKMSQMSRTERHDFEYNAVKLERVVNAAMTRAREVGKADLADAVHELYKDSLENMDLRILLEKTLTQRCNETETREFQDYVRKAKRKLKQERATKTGTSSSLQSPAGVQRTNGAHSSTPKSADVKASQSKPQQPVKPVTTNAAPPTSINGAVNGKKNNNSPAPKVVVSKTEEESQKGVAKGVPNAPSCSKNGRLDSHHATEDSGYGSAKDATPSENGSNKRKTASVTSSEAAEQEDLEEARRASKRRRRAGSDDSGSYHPSMDGNRRKKSTQRKSANDDHERNSRSRSSSPLSEPDDMDIEEAKEAYVDEMVRRKSADAARKAIEEKYGPVSPSIIGDARSEPAESWASMPSPTMEPARSAVAAATTAARNITDQAVAGAQDSEARSERPHEIPGPPPEGFTPDEGAQAYKLITATVAEAIIPYFKHVDTKLDKLESQQKSIAKTASEQALPSSKELMDAAKALQTGALQANNNESTKLISQLLKNAADASIHAAEAARKAGEVARNVSEVLMHMSSNKEGAASGASQKRKR</sequence>
<dbReference type="EMBL" id="JAXOVC010000007">
    <property type="protein sequence ID" value="KAK4499331.1"/>
    <property type="molecule type" value="Genomic_DNA"/>
</dbReference>
<feature type="compositionally biased region" description="Polar residues" evidence="1">
    <location>
        <begin position="254"/>
        <end position="320"/>
    </location>
</feature>
<evidence type="ECO:0000256" key="1">
    <source>
        <dbReference type="SAM" id="MobiDB-lite"/>
    </source>
</evidence>
<accession>A0ABR0EDI2</accession>
<proteinExistence type="predicted"/>